<feature type="chain" id="PRO_5025546354" description="Heme-binding protein soul2" evidence="2">
    <location>
        <begin position="18"/>
        <end position="185"/>
    </location>
</feature>
<evidence type="ECO:0000313" key="4">
    <source>
        <dbReference type="Proteomes" id="UP000472271"/>
    </source>
</evidence>
<dbReference type="GO" id="GO:0005737">
    <property type="term" value="C:cytoplasm"/>
    <property type="evidence" value="ECO:0007669"/>
    <property type="project" value="TreeGrafter"/>
</dbReference>
<dbReference type="SUPFAM" id="SSF55136">
    <property type="entry name" value="Probable bacterial effector-binding domain"/>
    <property type="match status" value="1"/>
</dbReference>
<keyword evidence="4" id="KW-1185">Reference proteome</keyword>
<organism evidence="3 4">
    <name type="scientific">Sphaeramia orbicularis</name>
    <name type="common">orbiculate cardinalfish</name>
    <dbReference type="NCBI Taxonomy" id="375764"/>
    <lineage>
        <taxon>Eukaryota</taxon>
        <taxon>Metazoa</taxon>
        <taxon>Chordata</taxon>
        <taxon>Craniata</taxon>
        <taxon>Vertebrata</taxon>
        <taxon>Euteleostomi</taxon>
        <taxon>Actinopterygii</taxon>
        <taxon>Neopterygii</taxon>
        <taxon>Teleostei</taxon>
        <taxon>Neoteleostei</taxon>
        <taxon>Acanthomorphata</taxon>
        <taxon>Gobiaria</taxon>
        <taxon>Kurtiformes</taxon>
        <taxon>Apogonoidei</taxon>
        <taxon>Apogonidae</taxon>
        <taxon>Apogoninae</taxon>
        <taxon>Sphaeramia</taxon>
    </lineage>
</organism>
<dbReference type="PANTHER" id="PTHR11220">
    <property type="entry name" value="HEME-BINDING PROTEIN-RELATED"/>
    <property type="match status" value="1"/>
</dbReference>
<name>A0A673ADP6_9TELE</name>
<dbReference type="InterPro" id="IPR011256">
    <property type="entry name" value="Reg_factor_effector_dom_sf"/>
</dbReference>
<feature type="signal peptide" evidence="2">
    <location>
        <begin position="1"/>
        <end position="17"/>
    </location>
</feature>
<dbReference type="PANTHER" id="PTHR11220:SF69">
    <property type="entry name" value="HEME-BINDING PROTEIN 2"/>
    <property type="match status" value="1"/>
</dbReference>
<reference evidence="3" key="2">
    <citation type="submission" date="2025-08" db="UniProtKB">
        <authorList>
            <consortium name="Ensembl"/>
        </authorList>
    </citation>
    <scope>IDENTIFICATION</scope>
</reference>
<dbReference type="AlphaFoldDB" id="A0A673ADP6"/>
<evidence type="ECO:0008006" key="5">
    <source>
        <dbReference type="Google" id="ProtNLM"/>
    </source>
</evidence>
<proteinExistence type="inferred from homology"/>
<reference evidence="3" key="3">
    <citation type="submission" date="2025-09" db="UniProtKB">
        <authorList>
            <consortium name="Ensembl"/>
        </authorList>
    </citation>
    <scope>IDENTIFICATION</scope>
</reference>
<dbReference type="Gene3D" id="3.20.80.10">
    <property type="entry name" value="Regulatory factor, effector binding domain"/>
    <property type="match status" value="1"/>
</dbReference>
<dbReference type="Proteomes" id="UP000472271">
    <property type="component" value="Chromosome 15"/>
</dbReference>
<dbReference type="Pfam" id="PF04832">
    <property type="entry name" value="SOUL"/>
    <property type="match status" value="1"/>
</dbReference>
<evidence type="ECO:0000256" key="2">
    <source>
        <dbReference type="SAM" id="SignalP"/>
    </source>
</evidence>
<comment type="similarity">
    <text evidence="1">Belongs to the HEBP family.</text>
</comment>
<evidence type="ECO:0000313" key="3">
    <source>
        <dbReference type="Ensembl" id="ENSSORP00005027685.1"/>
    </source>
</evidence>
<accession>A0A673ADP6</accession>
<sequence length="185" mass="20850">MGWLLFGAFLFLFGALAENQDRPTFEVLEKNEEYETRRYGVTVWITTKIPDESVPEITKSRDRLVKYCKKIEDNGYGTCSTNWPVLVNVTNDAEYSLSWFLVSDSDVSTLIPDPDVTVRHLLGGIAYVKKFGGTPSIESGKENAKTLREALANAGQTFNPHVYCGAGYDPFLSVTHHNEIWIFKT</sequence>
<dbReference type="Ensembl" id="ENSSORT00005028479.1">
    <property type="protein sequence ID" value="ENSSORP00005027685.1"/>
    <property type="gene ID" value="ENSSORG00005013230.1"/>
</dbReference>
<protein>
    <recommendedName>
        <fullName evidence="5">Heme-binding protein soul2</fullName>
    </recommendedName>
</protein>
<reference evidence="3" key="1">
    <citation type="submission" date="2019-06" db="EMBL/GenBank/DDBJ databases">
        <authorList>
            <consortium name="Wellcome Sanger Institute Data Sharing"/>
        </authorList>
    </citation>
    <scope>NUCLEOTIDE SEQUENCE [LARGE SCALE GENOMIC DNA]</scope>
</reference>
<keyword evidence="2" id="KW-0732">Signal</keyword>
<dbReference type="InterPro" id="IPR006917">
    <property type="entry name" value="SOUL_heme-bd"/>
</dbReference>
<evidence type="ECO:0000256" key="1">
    <source>
        <dbReference type="ARBA" id="ARBA00009817"/>
    </source>
</evidence>
<dbReference type="InParanoid" id="A0A673ADP6"/>
<dbReference type="GO" id="GO:0020037">
    <property type="term" value="F:heme binding"/>
    <property type="evidence" value="ECO:0007669"/>
    <property type="project" value="TreeGrafter"/>
</dbReference>